<dbReference type="SUPFAM" id="SSF54695">
    <property type="entry name" value="POZ domain"/>
    <property type="match status" value="1"/>
</dbReference>
<gene>
    <name evidence="3" type="ORF">AMSG_05420</name>
</gene>
<feature type="region of interest" description="Disordered" evidence="1">
    <location>
        <begin position="97"/>
        <end position="229"/>
    </location>
</feature>
<dbReference type="eggNOG" id="KOG1426">
    <property type="taxonomic scope" value="Eukaryota"/>
</dbReference>
<dbReference type="EMBL" id="GL349455">
    <property type="protein sequence ID" value="KNC49416.1"/>
    <property type="molecule type" value="Genomic_DNA"/>
</dbReference>
<dbReference type="SMART" id="SM00225">
    <property type="entry name" value="BTB"/>
    <property type="match status" value="1"/>
</dbReference>
<dbReference type="Gene3D" id="3.30.710.10">
    <property type="entry name" value="Potassium Channel Kv1.1, Chain A"/>
    <property type="match status" value="1"/>
</dbReference>
<dbReference type="GeneID" id="25564842"/>
<dbReference type="Gene3D" id="1.25.40.420">
    <property type="match status" value="1"/>
</dbReference>
<protein>
    <submittedName>
        <fullName evidence="3">TD and POZ domain-containing protein 4</fullName>
    </submittedName>
</protein>
<dbReference type="InterPro" id="IPR011333">
    <property type="entry name" value="SKP1/BTB/POZ_sf"/>
</dbReference>
<feature type="compositionally biased region" description="Polar residues" evidence="1">
    <location>
        <begin position="45"/>
        <end position="58"/>
    </location>
</feature>
<feature type="compositionally biased region" description="Low complexity" evidence="1">
    <location>
        <begin position="66"/>
        <end position="82"/>
    </location>
</feature>
<reference evidence="3 4" key="1">
    <citation type="submission" date="2010-05" db="EMBL/GenBank/DDBJ databases">
        <title>The Genome Sequence of Thecamonas trahens ATCC 50062.</title>
        <authorList>
            <consortium name="The Broad Institute Genome Sequencing Platform"/>
            <person name="Russ C."/>
            <person name="Cuomo C."/>
            <person name="Shea T."/>
            <person name="Young S.K."/>
            <person name="Zeng Q."/>
            <person name="Koehrsen M."/>
            <person name="Haas B."/>
            <person name="Borodovsky M."/>
            <person name="Guigo R."/>
            <person name="Alvarado L."/>
            <person name="Berlin A."/>
            <person name="Bochicchio J."/>
            <person name="Borenstein D."/>
            <person name="Chapman S."/>
            <person name="Chen Z."/>
            <person name="Freedman E."/>
            <person name="Gellesch M."/>
            <person name="Goldberg J."/>
            <person name="Griggs A."/>
            <person name="Gujja S."/>
            <person name="Heilman E."/>
            <person name="Heiman D."/>
            <person name="Hepburn T."/>
            <person name="Howarth C."/>
            <person name="Jen D."/>
            <person name="Larson L."/>
            <person name="Mehta T."/>
            <person name="Park D."/>
            <person name="Pearson M."/>
            <person name="Roberts A."/>
            <person name="Saif S."/>
            <person name="Shenoy N."/>
            <person name="Sisk P."/>
            <person name="Stolte C."/>
            <person name="Sykes S."/>
            <person name="Thomson T."/>
            <person name="Walk T."/>
            <person name="White J."/>
            <person name="Yandava C."/>
            <person name="Burger G."/>
            <person name="Gray M.W."/>
            <person name="Holland P.W.H."/>
            <person name="King N."/>
            <person name="Lang F.B.F."/>
            <person name="Roger A.J."/>
            <person name="Ruiz-Trillo I."/>
            <person name="Lander E."/>
            <person name="Nusbaum C."/>
        </authorList>
    </citation>
    <scope>NUCLEOTIDE SEQUENCE [LARGE SCALE GENOMIC DNA]</scope>
    <source>
        <strain evidence="3 4">ATCC 50062</strain>
    </source>
</reference>
<dbReference type="Proteomes" id="UP000054408">
    <property type="component" value="Unassembled WGS sequence"/>
</dbReference>
<dbReference type="InterPro" id="IPR000210">
    <property type="entry name" value="BTB/POZ_dom"/>
</dbReference>
<organism evidence="3 4">
    <name type="scientific">Thecamonas trahens ATCC 50062</name>
    <dbReference type="NCBI Taxonomy" id="461836"/>
    <lineage>
        <taxon>Eukaryota</taxon>
        <taxon>Apusozoa</taxon>
        <taxon>Apusomonadida</taxon>
        <taxon>Apusomonadidae</taxon>
        <taxon>Thecamonas</taxon>
    </lineage>
</organism>
<feature type="region of interest" description="Disordered" evidence="1">
    <location>
        <begin position="256"/>
        <end position="333"/>
    </location>
</feature>
<dbReference type="Pfam" id="PF00651">
    <property type="entry name" value="BTB"/>
    <property type="match status" value="1"/>
</dbReference>
<dbReference type="AlphaFoldDB" id="A0A0L0DBC4"/>
<evidence type="ECO:0000256" key="1">
    <source>
        <dbReference type="SAM" id="MobiDB-lite"/>
    </source>
</evidence>
<feature type="region of interest" description="Disordered" evidence="1">
    <location>
        <begin position="1"/>
        <end position="84"/>
    </location>
</feature>
<dbReference type="OrthoDB" id="10251809at2759"/>
<name>A0A0L0DBC4_THETB</name>
<proteinExistence type="predicted"/>
<dbReference type="RefSeq" id="XP_013757840.1">
    <property type="nucleotide sequence ID" value="XM_013902386.1"/>
</dbReference>
<accession>A0A0L0DBC4</accession>
<sequence length="572" mass="60796">MDPHTLRNGRHHQPAHGTPPPRSSAGSDYPYPSSYSARYGVAQAESGSQARLASSYTLAHNPPLPHSASSASAHRAQPQSPAVASWSALPGYVSPYATRTTPGLHIGGSYRPGEIQGPTAAGAGAGAGAGDSYRVRGTAPGSQQPLHPSPLKETMPKPSPYASYLARNYGGGQSLTASQIGGEPMRDATADQAPSSPVAKAPQHTPFYTSHAGEWSSAPPAKPQQPRASDAMLRPTRNYGESNTAMPLSASALGGPALAVRDSDDSPAPASLDKIQAESRARAATASPGLVASPADVDHTRRERSPSPIRAEPTSPGSPGVDASSVVDGDGRQSNLPPLFGASFLDADMYGHPEKVIPGVPKPAKKRGMLARLLKPKPKQLLAPDEKILVKAQPDHAEFPDFTPLHRDMRELLLDPIYADVTFFVQGRPIRAHRAVLAARSAKFREMFAETGATEFELDMSLEAFTALLAFVYIDRTEISLLQAMELLTAVNLFELADLKAMCESVLLNNICVENAAWMLQGAVEHECALLHEASLSFIVAHFDAVSQTEAFQELERGPIVHVIRARASRGK</sequence>
<dbReference type="STRING" id="461836.A0A0L0DBC4"/>
<dbReference type="CDD" id="cd14733">
    <property type="entry name" value="BACK"/>
    <property type="match status" value="1"/>
</dbReference>
<dbReference type="PROSITE" id="PS50097">
    <property type="entry name" value="BTB"/>
    <property type="match status" value="1"/>
</dbReference>
<dbReference type="PANTHER" id="PTHR24413">
    <property type="entry name" value="SPECKLE-TYPE POZ PROTEIN"/>
    <property type="match status" value="1"/>
</dbReference>
<feature type="compositionally biased region" description="Basic and acidic residues" evidence="1">
    <location>
        <begin position="296"/>
        <end position="305"/>
    </location>
</feature>
<feature type="domain" description="BTB" evidence="2">
    <location>
        <begin position="419"/>
        <end position="481"/>
    </location>
</feature>
<evidence type="ECO:0000259" key="2">
    <source>
        <dbReference type="PROSITE" id="PS50097"/>
    </source>
</evidence>
<evidence type="ECO:0000313" key="3">
    <source>
        <dbReference type="EMBL" id="KNC49416.1"/>
    </source>
</evidence>
<evidence type="ECO:0000313" key="4">
    <source>
        <dbReference type="Proteomes" id="UP000054408"/>
    </source>
</evidence>
<keyword evidence="4" id="KW-1185">Reference proteome</keyword>